<sequence length="34" mass="3461">MGSDLGNGIVPNDDLACVQETAAACPVEIISVEE</sequence>
<gene>
    <name evidence="1" type="ORF">HWN36_06135</name>
</gene>
<evidence type="ECO:0000313" key="2">
    <source>
        <dbReference type="Proteomes" id="UP000570823"/>
    </source>
</evidence>
<protein>
    <submittedName>
        <fullName evidence="1">Ferredoxin</fullName>
    </submittedName>
</protein>
<name>A0A7K4HNQ7_9EURY</name>
<dbReference type="Pfam" id="PF13459">
    <property type="entry name" value="Fer4_15"/>
    <property type="match status" value="1"/>
</dbReference>
<comment type="caution">
    <text evidence="1">The sequence shown here is derived from an EMBL/GenBank/DDBJ whole genome shotgun (WGS) entry which is preliminary data.</text>
</comment>
<reference evidence="1 2" key="1">
    <citation type="submission" date="2020-06" db="EMBL/GenBank/DDBJ databases">
        <title>Methanofollis fontis sp. nov., a methanogen isolated from marine sediments near a cold seep at Four-Way Closure Ridge offshore southwestern Taiwan.</title>
        <authorList>
            <person name="Chen S.-C."/>
            <person name="Teng N.-H."/>
            <person name="Lin Y.-S."/>
            <person name="Lai M.-C."/>
            <person name="Chen H.-H."/>
            <person name="Wang C.-C."/>
        </authorList>
    </citation>
    <scope>NUCLEOTIDE SEQUENCE [LARGE SCALE GENOMIC DNA]</scope>
    <source>
        <strain evidence="1 2">DSM 2702</strain>
    </source>
</reference>
<organism evidence="1 2">
    <name type="scientific">Methanofollis tationis</name>
    <dbReference type="NCBI Taxonomy" id="81417"/>
    <lineage>
        <taxon>Archaea</taxon>
        <taxon>Methanobacteriati</taxon>
        <taxon>Methanobacteriota</taxon>
        <taxon>Stenosarchaea group</taxon>
        <taxon>Methanomicrobia</taxon>
        <taxon>Methanomicrobiales</taxon>
        <taxon>Methanomicrobiaceae</taxon>
        <taxon>Methanofollis</taxon>
    </lineage>
</organism>
<dbReference type="Gene3D" id="3.30.70.20">
    <property type="match status" value="1"/>
</dbReference>
<keyword evidence="2" id="KW-1185">Reference proteome</keyword>
<proteinExistence type="predicted"/>
<evidence type="ECO:0000313" key="1">
    <source>
        <dbReference type="EMBL" id="NVO66894.1"/>
    </source>
</evidence>
<dbReference type="EMBL" id="JABXWR010000001">
    <property type="protein sequence ID" value="NVO66894.1"/>
    <property type="molecule type" value="Genomic_DNA"/>
</dbReference>
<accession>A0A7K4HNQ7</accession>
<dbReference type="OrthoDB" id="5583at2157"/>
<dbReference type="AlphaFoldDB" id="A0A7K4HNQ7"/>
<dbReference type="Proteomes" id="UP000570823">
    <property type="component" value="Unassembled WGS sequence"/>
</dbReference>